<evidence type="ECO:0000256" key="4">
    <source>
        <dbReference type="ARBA" id="ARBA00022692"/>
    </source>
</evidence>
<name>A0A4R8M9L1_9BACT</name>
<feature type="transmembrane region" description="Helical" evidence="7">
    <location>
        <begin position="218"/>
        <end position="236"/>
    </location>
</feature>
<evidence type="ECO:0000256" key="1">
    <source>
        <dbReference type="ARBA" id="ARBA00004429"/>
    </source>
</evidence>
<dbReference type="NCBIfam" id="TIGR00786">
    <property type="entry name" value="dctM"/>
    <property type="match status" value="1"/>
</dbReference>
<feature type="transmembrane region" description="Helical" evidence="7">
    <location>
        <begin position="357"/>
        <end position="381"/>
    </location>
</feature>
<protein>
    <submittedName>
        <fullName evidence="9">Tripartite ATP-independent transporter DctM subunit</fullName>
    </submittedName>
</protein>
<keyword evidence="10" id="KW-1185">Reference proteome</keyword>
<feature type="transmembrane region" description="Helical" evidence="7">
    <location>
        <begin position="170"/>
        <end position="192"/>
    </location>
</feature>
<feature type="transmembrane region" description="Helical" evidence="7">
    <location>
        <begin position="272"/>
        <end position="292"/>
    </location>
</feature>
<reference evidence="9 10" key="1">
    <citation type="submission" date="2019-03" db="EMBL/GenBank/DDBJ databases">
        <title>Genomic Encyclopedia of Type Strains, Phase IV (KMG-IV): sequencing the most valuable type-strain genomes for metagenomic binning, comparative biology and taxonomic classification.</title>
        <authorList>
            <person name="Goeker M."/>
        </authorList>
    </citation>
    <scope>NUCLEOTIDE SEQUENCE [LARGE SCALE GENOMIC DNA]</scope>
    <source>
        <strain evidence="9 10">DSM 25964</strain>
    </source>
</reference>
<dbReference type="InterPro" id="IPR004681">
    <property type="entry name" value="TRAP_DctM"/>
</dbReference>
<dbReference type="PANTHER" id="PTHR33362:SF2">
    <property type="entry name" value="TRAP TRANSPORTER LARGE PERMEASE PROTEIN"/>
    <property type="match status" value="1"/>
</dbReference>
<evidence type="ECO:0000256" key="6">
    <source>
        <dbReference type="ARBA" id="ARBA00023136"/>
    </source>
</evidence>
<evidence type="ECO:0000256" key="7">
    <source>
        <dbReference type="SAM" id="Phobius"/>
    </source>
</evidence>
<keyword evidence="3" id="KW-0997">Cell inner membrane</keyword>
<dbReference type="RefSeq" id="WP_133957457.1">
    <property type="nucleotide sequence ID" value="NZ_SORI01000007.1"/>
</dbReference>
<keyword evidence="5 7" id="KW-1133">Transmembrane helix</keyword>
<dbReference type="PANTHER" id="PTHR33362">
    <property type="entry name" value="SIALIC ACID TRAP TRANSPORTER PERMEASE PROTEIN SIAT-RELATED"/>
    <property type="match status" value="1"/>
</dbReference>
<organism evidence="9 10">
    <name type="scientific">Aminivibrio pyruvatiphilus</name>
    <dbReference type="NCBI Taxonomy" id="1005740"/>
    <lineage>
        <taxon>Bacteria</taxon>
        <taxon>Thermotogati</taxon>
        <taxon>Synergistota</taxon>
        <taxon>Synergistia</taxon>
        <taxon>Synergistales</taxon>
        <taxon>Aminobacteriaceae</taxon>
        <taxon>Aminivibrio</taxon>
    </lineage>
</organism>
<feature type="transmembrane region" description="Helical" evidence="7">
    <location>
        <begin position="242"/>
        <end position="260"/>
    </location>
</feature>
<dbReference type="PIRSF" id="PIRSF006066">
    <property type="entry name" value="HI0050"/>
    <property type="match status" value="1"/>
</dbReference>
<dbReference type="GO" id="GO:0022857">
    <property type="term" value="F:transmembrane transporter activity"/>
    <property type="evidence" value="ECO:0007669"/>
    <property type="project" value="TreeGrafter"/>
</dbReference>
<evidence type="ECO:0000313" key="9">
    <source>
        <dbReference type="EMBL" id="TDY60892.1"/>
    </source>
</evidence>
<dbReference type="InterPro" id="IPR010656">
    <property type="entry name" value="DctM"/>
</dbReference>
<feature type="transmembrane region" description="Helical" evidence="7">
    <location>
        <begin position="298"/>
        <end position="318"/>
    </location>
</feature>
<feature type="domain" description="TRAP C4-dicarboxylate transport system permease DctM subunit" evidence="8">
    <location>
        <begin position="9"/>
        <end position="416"/>
    </location>
</feature>
<dbReference type="Proteomes" id="UP000295066">
    <property type="component" value="Unassembled WGS sequence"/>
</dbReference>
<dbReference type="AlphaFoldDB" id="A0A4R8M9L1"/>
<keyword evidence="4 7" id="KW-0812">Transmembrane</keyword>
<feature type="transmembrane region" description="Helical" evidence="7">
    <location>
        <begin position="323"/>
        <end position="345"/>
    </location>
</feature>
<sequence length="426" mass="45084">MAVFILLSTLLVCVVIGVPICYSLGASAAAYFLLLKPSLAGIFTQRVWAGSGSYVLIALPLFILAGELMNSGGITRRILKFSLYLVRPIRGGLGEVNVIASMIFGGITGSSVADTSAIGSILIPEMEKAGYDTGFSAGVTVASSTMGMIIPPSIPMLLYAMVSGASVGSLFLAGLVPGILIGLSQMALVWVISRKRGYHPPRTPFDAADFKNTFKDGVLALIMPVIIVLSVSLGIATASESAGVAVLYALVLGFFVYRELDLGQIGGMLKKTVLSSSSIMFVVGFSTIYVWILSVEQVPAMVSAFMLGLDVHPFWILLFLDVLILVVGLFVDVAPSIMLLCPVLLPVMRGLGVDDLQFGAIMITGMAIGLVTPPVGMCLNVCTKICKKPITEIFVHALPFIICNVLILLLVTFVPTVSTWLPALLK</sequence>
<gene>
    <name evidence="9" type="ORF">C8D99_10799</name>
</gene>
<keyword evidence="6 7" id="KW-0472">Membrane</keyword>
<comment type="subcellular location">
    <subcellularLocation>
        <location evidence="1">Cell inner membrane</location>
        <topology evidence="1">Multi-pass membrane protein</topology>
    </subcellularLocation>
</comment>
<dbReference type="OrthoDB" id="370245at2"/>
<dbReference type="GO" id="GO:0005886">
    <property type="term" value="C:plasma membrane"/>
    <property type="evidence" value="ECO:0007669"/>
    <property type="project" value="UniProtKB-SubCell"/>
</dbReference>
<feature type="transmembrane region" description="Helical" evidence="7">
    <location>
        <begin position="393"/>
        <end position="414"/>
    </location>
</feature>
<evidence type="ECO:0000256" key="3">
    <source>
        <dbReference type="ARBA" id="ARBA00022519"/>
    </source>
</evidence>
<evidence type="ECO:0000259" key="8">
    <source>
        <dbReference type="Pfam" id="PF06808"/>
    </source>
</evidence>
<proteinExistence type="predicted"/>
<comment type="caution">
    <text evidence="9">The sequence shown here is derived from an EMBL/GenBank/DDBJ whole genome shotgun (WGS) entry which is preliminary data.</text>
</comment>
<dbReference type="EMBL" id="SORI01000007">
    <property type="protein sequence ID" value="TDY60892.1"/>
    <property type="molecule type" value="Genomic_DNA"/>
</dbReference>
<keyword evidence="2" id="KW-1003">Cell membrane</keyword>
<evidence type="ECO:0000256" key="2">
    <source>
        <dbReference type="ARBA" id="ARBA00022475"/>
    </source>
</evidence>
<evidence type="ECO:0000256" key="5">
    <source>
        <dbReference type="ARBA" id="ARBA00022989"/>
    </source>
</evidence>
<dbReference type="Pfam" id="PF06808">
    <property type="entry name" value="DctM"/>
    <property type="match status" value="1"/>
</dbReference>
<evidence type="ECO:0000313" key="10">
    <source>
        <dbReference type="Proteomes" id="UP000295066"/>
    </source>
</evidence>
<feature type="transmembrane region" description="Helical" evidence="7">
    <location>
        <begin position="129"/>
        <end position="150"/>
    </location>
</feature>
<accession>A0A4R8M9L1</accession>
<feature type="transmembrane region" description="Helical" evidence="7">
    <location>
        <begin position="52"/>
        <end position="70"/>
    </location>
</feature>